<dbReference type="Proteomes" id="UP000076871">
    <property type="component" value="Unassembled WGS sequence"/>
</dbReference>
<evidence type="ECO:0000313" key="1">
    <source>
        <dbReference type="EMBL" id="KZS99401.1"/>
    </source>
</evidence>
<proteinExistence type="predicted"/>
<reference evidence="1 2" key="1">
    <citation type="journal article" date="2016" name="Mol. Biol. Evol.">
        <title>Comparative Genomics of Early-Diverging Mushroom-Forming Fungi Provides Insights into the Origins of Lignocellulose Decay Capabilities.</title>
        <authorList>
            <person name="Nagy L.G."/>
            <person name="Riley R."/>
            <person name="Tritt A."/>
            <person name="Adam C."/>
            <person name="Daum C."/>
            <person name="Floudas D."/>
            <person name="Sun H."/>
            <person name="Yadav J.S."/>
            <person name="Pangilinan J."/>
            <person name="Larsson K.H."/>
            <person name="Matsuura K."/>
            <person name="Barry K."/>
            <person name="Labutti K."/>
            <person name="Kuo R."/>
            <person name="Ohm R.A."/>
            <person name="Bhattacharya S.S."/>
            <person name="Shirouzu T."/>
            <person name="Yoshinaga Y."/>
            <person name="Martin F.M."/>
            <person name="Grigoriev I.V."/>
            <person name="Hibbett D.S."/>
        </authorList>
    </citation>
    <scope>NUCLEOTIDE SEQUENCE [LARGE SCALE GENOMIC DNA]</scope>
    <source>
        <strain evidence="1 2">93-53</strain>
    </source>
</reference>
<organism evidence="1 2">
    <name type="scientific">Laetiporus sulphureus 93-53</name>
    <dbReference type="NCBI Taxonomy" id="1314785"/>
    <lineage>
        <taxon>Eukaryota</taxon>
        <taxon>Fungi</taxon>
        <taxon>Dikarya</taxon>
        <taxon>Basidiomycota</taxon>
        <taxon>Agaricomycotina</taxon>
        <taxon>Agaricomycetes</taxon>
        <taxon>Polyporales</taxon>
        <taxon>Laetiporus</taxon>
    </lineage>
</organism>
<evidence type="ECO:0000313" key="2">
    <source>
        <dbReference type="Proteomes" id="UP000076871"/>
    </source>
</evidence>
<dbReference type="GeneID" id="63830756"/>
<name>A0A165APD4_9APHY</name>
<dbReference type="AlphaFoldDB" id="A0A165APD4"/>
<dbReference type="InParanoid" id="A0A165APD4"/>
<sequence>MARRSASAALFPVARYTIPSATSWEARILIFILAQNTHIRIGFVGLVSRSSKLYHSVDPGLVQVKPCTEGVRIIDVKIQILPIGRQKAIMRDNVDVEISQTHTAPCSLRACTDYPPARCRCTGVQSIITECEAIAFAIAEIVGDVAYKWNIAIEAFSSRTLCSAPRSGHALVRRAAEAYWQRTFSRACGDADLAARGVAAELAEVITFTVET</sequence>
<dbReference type="STRING" id="1314785.A0A165APD4"/>
<gene>
    <name evidence="1" type="ORF">LAESUDRAFT_765575</name>
</gene>
<dbReference type="OrthoDB" id="2105077at2759"/>
<protein>
    <submittedName>
        <fullName evidence="1">Uncharacterized protein</fullName>
    </submittedName>
</protein>
<keyword evidence="2" id="KW-1185">Reference proteome</keyword>
<dbReference type="RefSeq" id="XP_040757142.1">
    <property type="nucleotide sequence ID" value="XM_040913728.1"/>
</dbReference>
<dbReference type="EMBL" id="KV427923">
    <property type="protein sequence ID" value="KZS99401.1"/>
    <property type="molecule type" value="Genomic_DNA"/>
</dbReference>
<accession>A0A165APD4</accession>